<dbReference type="GO" id="GO:0003677">
    <property type="term" value="F:DNA binding"/>
    <property type="evidence" value="ECO:0007669"/>
    <property type="project" value="UniProtKB-UniRule"/>
</dbReference>
<dbReference type="SUPFAM" id="SSF57903">
    <property type="entry name" value="FYVE/PHD zinc finger"/>
    <property type="match status" value="1"/>
</dbReference>
<feature type="compositionally biased region" description="Polar residues" evidence="6">
    <location>
        <begin position="200"/>
        <end position="210"/>
    </location>
</feature>
<feature type="DNA-binding region" description="HMG box" evidence="5">
    <location>
        <begin position="73"/>
        <end position="146"/>
    </location>
</feature>
<dbReference type="PANTHER" id="PTHR46584:SF1">
    <property type="entry name" value="HMG DOMAIN-CONTAINING PROTEIN 4"/>
    <property type="match status" value="1"/>
</dbReference>
<dbReference type="CDD" id="cd15610">
    <property type="entry name" value="PHD3_KDM5A_like"/>
    <property type="match status" value="1"/>
</dbReference>
<dbReference type="InterPro" id="IPR011011">
    <property type="entry name" value="Znf_FYVE_PHD"/>
</dbReference>
<keyword evidence="11" id="KW-1185">Reference proteome</keyword>
<dbReference type="InterPro" id="IPR009071">
    <property type="entry name" value="HMG_box_dom"/>
</dbReference>
<dbReference type="PROSITE" id="PS50118">
    <property type="entry name" value="HMG_BOX_2"/>
    <property type="match status" value="1"/>
</dbReference>
<protein>
    <submittedName>
        <fullName evidence="10">Uncharacterized protein</fullName>
    </submittedName>
</protein>
<evidence type="ECO:0000259" key="9">
    <source>
        <dbReference type="PROSITE" id="PS50157"/>
    </source>
</evidence>
<evidence type="ECO:0000256" key="6">
    <source>
        <dbReference type="SAM" id="MobiDB-lite"/>
    </source>
</evidence>
<evidence type="ECO:0000256" key="3">
    <source>
        <dbReference type="ARBA" id="ARBA00022833"/>
    </source>
</evidence>
<evidence type="ECO:0000259" key="7">
    <source>
        <dbReference type="PROSITE" id="PS50016"/>
    </source>
</evidence>
<feature type="region of interest" description="Disordered" evidence="6">
    <location>
        <begin position="1"/>
        <end position="73"/>
    </location>
</feature>
<feature type="compositionally biased region" description="Basic and acidic residues" evidence="6">
    <location>
        <begin position="50"/>
        <end position="59"/>
    </location>
</feature>
<feature type="region of interest" description="Disordered" evidence="6">
    <location>
        <begin position="133"/>
        <end position="155"/>
    </location>
</feature>
<evidence type="ECO:0000256" key="2">
    <source>
        <dbReference type="ARBA" id="ARBA00022771"/>
    </source>
</evidence>
<dbReference type="EMBL" id="CAXKWB010055176">
    <property type="protein sequence ID" value="CAL4176709.1"/>
    <property type="molecule type" value="Genomic_DNA"/>
</dbReference>
<keyword evidence="2 4" id="KW-0863">Zinc-finger</keyword>
<feature type="domain" description="C2H2-type" evidence="9">
    <location>
        <begin position="284"/>
        <end position="311"/>
    </location>
</feature>
<dbReference type="PROSITE" id="PS50016">
    <property type="entry name" value="ZF_PHD_2"/>
    <property type="match status" value="1"/>
</dbReference>
<dbReference type="InterPro" id="IPR013083">
    <property type="entry name" value="Znf_RING/FYVE/PHD"/>
</dbReference>
<dbReference type="InterPro" id="IPR019787">
    <property type="entry name" value="Znf_PHD-finger"/>
</dbReference>
<dbReference type="Gene3D" id="3.30.40.10">
    <property type="entry name" value="Zinc/RING finger domain, C3HC4 (zinc finger)"/>
    <property type="match status" value="1"/>
</dbReference>
<keyword evidence="5" id="KW-0238">DNA-binding</keyword>
<dbReference type="SMART" id="SM00398">
    <property type="entry name" value="HMG"/>
    <property type="match status" value="1"/>
</dbReference>
<dbReference type="Proteomes" id="UP001497623">
    <property type="component" value="Unassembled WGS sequence"/>
</dbReference>
<dbReference type="AlphaFoldDB" id="A0AAV2SEV6"/>
<dbReference type="SUPFAM" id="SSF47095">
    <property type="entry name" value="HMG-box"/>
    <property type="match status" value="1"/>
</dbReference>
<dbReference type="GO" id="GO:0005634">
    <property type="term" value="C:nucleus"/>
    <property type="evidence" value="ECO:0007669"/>
    <property type="project" value="UniProtKB-UniRule"/>
</dbReference>
<evidence type="ECO:0000256" key="5">
    <source>
        <dbReference type="PROSITE-ProRule" id="PRU00267"/>
    </source>
</evidence>
<reference evidence="10 11" key="1">
    <citation type="submission" date="2024-05" db="EMBL/GenBank/DDBJ databases">
        <authorList>
            <person name="Wallberg A."/>
        </authorList>
    </citation>
    <scope>NUCLEOTIDE SEQUENCE [LARGE SCALE GENOMIC DNA]</scope>
</reference>
<dbReference type="Pfam" id="PF00628">
    <property type="entry name" value="PHD"/>
    <property type="match status" value="1"/>
</dbReference>
<accession>A0AAV2SEV6</accession>
<dbReference type="InterPro" id="IPR013087">
    <property type="entry name" value="Znf_C2H2_type"/>
</dbReference>
<evidence type="ECO:0000256" key="1">
    <source>
        <dbReference type="ARBA" id="ARBA00022723"/>
    </source>
</evidence>
<feature type="domain" description="PHD-type" evidence="7">
    <location>
        <begin position="219"/>
        <end position="274"/>
    </location>
</feature>
<dbReference type="PANTHER" id="PTHR46584">
    <property type="entry name" value="HMG DOMAIN-CONTAINING PROTEIN 4"/>
    <property type="match status" value="1"/>
</dbReference>
<dbReference type="GO" id="GO:0008270">
    <property type="term" value="F:zinc ion binding"/>
    <property type="evidence" value="ECO:0007669"/>
    <property type="project" value="UniProtKB-KW"/>
</dbReference>
<dbReference type="InterPro" id="IPR036236">
    <property type="entry name" value="Znf_C2H2_sf"/>
</dbReference>
<dbReference type="SMART" id="SM00249">
    <property type="entry name" value="PHD"/>
    <property type="match status" value="1"/>
</dbReference>
<dbReference type="InterPro" id="IPR001965">
    <property type="entry name" value="Znf_PHD"/>
</dbReference>
<feature type="domain" description="HMG box" evidence="8">
    <location>
        <begin position="73"/>
        <end position="146"/>
    </location>
</feature>
<organism evidence="10 11">
    <name type="scientific">Meganyctiphanes norvegica</name>
    <name type="common">Northern krill</name>
    <name type="synonym">Thysanopoda norvegica</name>
    <dbReference type="NCBI Taxonomy" id="48144"/>
    <lineage>
        <taxon>Eukaryota</taxon>
        <taxon>Metazoa</taxon>
        <taxon>Ecdysozoa</taxon>
        <taxon>Arthropoda</taxon>
        <taxon>Crustacea</taxon>
        <taxon>Multicrustacea</taxon>
        <taxon>Malacostraca</taxon>
        <taxon>Eumalacostraca</taxon>
        <taxon>Eucarida</taxon>
        <taxon>Euphausiacea</taxon>
        <taxon>Euphausiidae</taxon>
        <taxon>Meganyctiphanes</taxon>
    </lineage>
</organism>
<evidence type="ECO:0000313" key="11">
    <source>
        <dbReference type="Proteomes" id="UP001497623"/>
    </source>
</evidence>
<feature type="region of interest" description="Disordered" evidence="6">
    <location>
        <begin position="200"/>
        <end position="220"/>
    </location>
</feature>
<feature type="compositionally biased region" description="Acidic residues" evidence="6">
    <location>
        <begin position="23"/>
        <end position="35"/>
    </location>
</feature>
<dbReference type="InterPro" id="IPR042477">
    <property type="entry name" value="HMGXB4"/>
</dbReference>
<evidence type="ECO:0000259" key="8">
    <source>
        <dbReference type="PROSITE" id="PS50118"/>
    </source>
</evidence>
<dbReference type="PRINTS" id="PR00886">
    <property type="entry name" value="HIGHMOBLTY12"/>
</dbReference>
<keyword evidence="3" id="KW-0862">Zinc</keyword>
<evidence type="ECO:0000256" key="4">
    <source>
        <dbReference type="PROSITE-ProRule" id="PRU00042"/>
    </source>
</evidence>
<dbReference type="Gene3D" id="1.10.30.10">
    <property type="entry name" value="High mobility group box domain"/>
    <property type="match status" value="1"/>
</dbReference>
<evidence type="ECO:0000313" key="10">
    <source>
        <dbReference type="EMBL" id="CAL4176709.1"/>
    </source>
</evidence>
<keyword evidence="5" id="KW-0539">Nucleus</keyword>
<dbReference type="Gene3D" id="3.30.160.60">
    <property type="entry name" value="Classic Zinc Finger"/>
    <property type="match status" value="1"/>
</dbReference>
<comment type="caution">
    <text evidence="10">The sequence shown here is derived from an EMBL/GenBank/DDBJ whole genome shotgun (WGS) entry which is preliminary data.</text>
</comment>
<dbReference type="InterPro" id="IPR036910">
    <property type="entry name" value="HMG_box_dom_sf"/>
</dbReference>
<dbReference type="PROSITE" id="PS50157">
    <property type="entry name" value="ZINC_FINGER_C2H2_2"/>
    <property type="match status" value="1"/>
</dbReference>
<feature type="non-terminal residue" evidence="10">
    <location>
        <position position="324"/>
    </location>
</feature>
<name>A0AAV2SEV6_MEGNR</name>
<dbReference type="CDD" id="cd00084">
    <property type="entry name" value="HMG-box_SF"/>
    <property type="match status" value="1"/>
</dbReference>
<sequence length="324" mass="36562">MAAVGEPFVGDHFLFTSGNSKDIEEEEEEDDGDPEIDYKKKDLKHRMPHSVKEETRGDSKGTNGKRAQRKDKGKTRFSAYVLWAKDTRPTLSKTHPNLNFSDLNKKLGELWKDVDTNQKYMYKRQAKMANDNIRKGRSEEDVAEMKNGSGNPISKRLKTSRMEDSLNGHQSGPVQLLTIDNNHVSVSNDANGTLLYVDSKQNSQEVGDTSESGDEDSHDEPCGAIKCKQPSGENLDWVQCDGCDAWFHYTCVGMMPSDALEDDQEYMCMECTNHVTLPKIPGDNSCPLCGLIYENKQILKMHMESHKGEPRYTCIDCGKGFLRY</sequence>
<gene>
    <name evidence="10" type="ORF">MNOR_LOCUS34825</name>
</gene>
<feature type="compositionally biased region" description="Basic and acidic residues" evidence="6">
    <location>
        <begin position="133"/>
        <end position="144"/>
    </location>
</feature>
<dbReference type="SUPFAM" id="SSF57667">
    <property type="entry name" value="beta-beta-alpha zinc fingers"/>
    <property type="match status" value="1"/>
</dbReference>
<proteinExistence type="predicted"/>
<keyword evidence="1" id="KW-0479">Metal-binding</keyword>
<dbReference type="PROSITE" id="PS00028">
    <property type="entry name" value="ZINC_FINGER_C2H2_1"/>
    <property type="match status" value="1"/>
</dbReference>
<dbReference type="Pfam" id="PF00505">
    <property type="entry name" value="HMG_box"/>
    <property type="match status" value="1"/>
</dbReference>